<name>A0A6L2JTS4_TANCI</name>
<feature type="compositionally biased region" description="Low complexity" evidence="1">
    <location>
        <begin position="847"/>
        <end position="862"/>
    </location>
</feature>
<feature type="region of interest" description="Disordered" evidence="1">
    <location>
        <begin position="197"/>
        <end position="305"/>
    </location>
</feature>
<dbReference type="InterPro" id="IPR043502">
    <property type="entry name" value="DNA/RNA_pol_sf"/>
</dbReference>
<dbReference type="SUPFAM" id="SSF56672">
    <property type="entry name" value="DNA/RNA polymerases"/>
    <property type="match status" value="1"/>
</dbReference>
<dbReference type="Gene3D" id="3.10.10.10">
    <property type="entry name" value="HIV Type 1 Reverse Transcriptase, subunit A, domain 1"/>
    <property type="match status" value="1"/>
</dbReference>
<dbReference type="InterPro" id="IPR041577">
    <property type="entry name" value="RT_RNaseH_2"/>
</dbReference>
<dbReference type="InterPro" id="IPR043128">
    <property type="entry name" value="Rev_trsase/Diguanyl_cyclase"/>
</dbReference>
<reference evidence="3" key="1">
    <citation type="journal article" date="2019" name="Sci. Rep.">
        <title>Draft genome of Tanacetum cinerariifolium, the natural source of mosquito coil.</title>
        <authorList>
            <person name="Yamashiro T."/>
            <person name="Shiraishi A."/>
            <person name="Satake H."/>
            <person name="Nakayama K."/>
        </authorList>
    </citation>
    <scope>NUCLEOTIDE SEQUENCE</scope>
</reference>
<sequence length="982" mass="112584">MINWLSIVETDKVIHTVETDIVKLVVEIESFGISSDKFDEETRSFDGLQPKQADMSYVHALNELHLNEIRVVPSKHKAGGQLSAPERIALSSRVESEPFKDPASRVDYAASELEAEPLGSPATSDYYARAEYSEEDPSGDDFTNTSSGTDEYEPCVRISFKIHFNKTRIVQTPRKTVRPQPALPPAIQTTIVEWVVTSPSPSPPPSPLSPLPLFSSPPSPPHFEPSRTSTSCSSPSPSTRPSRKRCRSPSPAAPTSVEVALAAPSLPSIPTDLLPPRKRNGNINRNKNENRNGNQFDRGSGSRRTVHTDHGCLYKEFLNFQPRNFKGTKGAVRLARWFKKMESIFRMSNYAIECQVKYVTYTLLDGALTWWNSPVKIVGIDAANDISWKDLMKMMIKVIHNVSNSWLYYSKMVHDEEEKIESLIDQKVRVFAARQAENKRRLENNPRDNHVQQPPYKRQNMVRVYTARPGEKREKQGHYNSNFLKLKNQNRGNQSRNGKARGRVYALEGGEANQDSNIVTGSSVYLKIDMRYGYHQLRVCEEDIPKTAFKTRYSHYEFQVMPFGLTNAPAVFMDLVNQMCRPYLDKFMIVFIDDILIYSKSKQEHEEHLKLILELLKKDELYAKFLKCEFWIPRTPTENCQFLGLIGYYQSFIKGFSKIAKPITKLTQKSVHVEWGDEEEVAFQLLKQKLCSALILALPEWIENFIVYCDASYKGLGVVLMPNDKVIAYVSRQLKINEKNYTTHDLELGAIVDYVYEIRYHLGKANVVADALSRKERIKPLRVWALVMTIGLNLPVYILDAQAKAIKEENVKEENLRGMDKEFKTYPDGTRFEVLTAYEENQKTRNRNGNMNGNENENRNGNQFDRGSGSRRTVHTDRGCMYREFLNFQPRTFKGTEGAVRLARWFKKMESIFRMSNCAIECQVKYVTYTLLDGALAWWNSHVKMVGIDAANDISWKDLIKMMIKVYSPRNKIQKLENDYGN</sequence>
<proteinExistence type="predicted"/>
<dbReference type="AlphaFoldDB" id="A0A6L2JTS4"/>
<keyword evidence="3" id="KW-0695">RNA-directed DNA polymerase</keyword>
<keyword evidence="3" id="KW-0808">Transferase</keyword>
<dbReference type="EMBL" id="BKCJ010001147">
    <property type="protein sequence ID" value="GEU39235.1"/>
    <property type="molecule type" value="Genomic_DNA"/>
</dbReference>
<dbReference type="Pfam" id="PF00078">
    <property type="entry name" value="RVT_1"/>
    <property type="match status" value="1"/>
</dbReference>
<feature type="domain" description="Reverse transcriptase" evidence="2">
    <location>
        <begin position="435"/>
        <end position="647"/>
    </location>
</feature>
<dbReference type="GO" id="GO:0003964">
    <property type="term" value="F:RNA-directed DNA polymerase activity"/>
    <property type="evidence" value="ECO:0007669"/>
    <property type="project" value="UniProtKB-KW"/>
</dbReference>
<dbReference type="InterPro" id="IPR053134">
    <property type="entry name" value="RNA-dir_DNA_polymerase"/>
</dbReference>
<keyword evidence="3" id="KW-0548">Nucleotidyltransferase</keyword>
<dbReference type="Pfam" id="PF17919">
    <property type="entry name" value="RT_RNaseH_2"/>
    <property type="match status" value="1"/>
</dbReference>
<comment type="caution">
    <text evidence="3">The sequence shown here is derived from an EMBL/GenBank/DDBJ whole genome shotgun (WGS) entry which is preliminary data.</text>
</comment>
<protein>
    <submittedName>
        <fullName evidence="3">Putative reverse transcriptase domain-containing protein</fullName>
    </submittedName>
</protein>
<gene>
    <name evidence="3" type="ORF">Tci_011213</name>
</gene>
<dbReference type="CDD" id="cd01647">
    <property type="entry name" value="RT_LTR"/>
    <property type="match status" value="1"/>
</dbReference>
<dbReference type="PROSITE" id="PS50878">
    <property type="entry name" value="RT_POL"/>
    <property type="match status" value="1"/>
</dbReference>
<dbReference type="Gene3D" id="3.30.70.270">
    <property type="match status" value="2"/>
</dbReference>
<feature type="compositionally biased region" description="Low complexity" evidence="1">
    <location>
        <begin position="226"/>
        <end position="240"/>
    </location>
</feature>
<dbReference type="PANTHER" id="PTHR24559:SF427">
    <property type="entry name" value="RNA-DIRECTED DNA POLYMERASE"/>
    <property type="match status" value="1"/>
</dbReference>
<evidence type="ECO:0000256" key="1">
    <source>
        <dbReference type="SAM" id="MobiDB-lite"/>
    </source>
</evidence>
<feature type="region of interest" description="Disordered" evidence="1">
    <location>
        <begin position="844"/>
        <end position="874"/>
    </location>
</feature>
<evidence type="ECO:0000259" key="2">
    <source>
        <dbReference type="PROSITE" id="PS50878"/>
    </source>
</evidence>
<feature type="compositionally biased region" description="Pro residues" evidence="1">
    <location>
        <begin position="200"/>
        <end position="223"/>
    </location>
</feature>
<dbReference type="InterPro" id="IPR000477">
    <property type="entry name" value="RT_dom"/>
</dbReference>
<dbReference type="PANTHER" id="PTHR24559">
    <property type="entry name" value="TRANSPOSON TY3-I GAG-POL POLYPROTEIN"/>
    <property type="match status" value="1"/>
</dbReference>
<dbReference type="FunFam" id="3.30.70.270:FF:000020">
    <property type="entry name" value="Transposon Tf2-6 polyprotein-like Protein"/>
    <property type="match status" value="1"/>
</dbReference>
<organism evidence="3">
    <name type="scientific">Tanacetum cinerariifolium</name>
    <name type="common">Dalmatian daisy</name>
    <name type="synonym">Chrysanthemum cinerariifolium</name>
    <dbReference type="NCBI Taxonomy" id="118510"/>
    <lineage>
        <taxon>Eukaryota</taxon>
        <taxon>Viridiplantae</taxon>
        <taxon>Streptophyta</taxon>
        <taxon>Embryophyta</taxon>
        <taxon>Tracheophyta</taxon>
        <taxon>Spermatophyta</taxon>
        <taxon>Magnoliopsida</taxon>
        <taxon>eudicotyledons</taxon>
        <taxon>Gunneridae</taxon>
        <taxon>Pentapetalae</taxon>
        <taxon>asterids</taxon>
        <taxon>campanulids</taxon>
        <taxon>Asterales</taxon>
        <taxon>Asteraceae</taxon>
        <taxon>Asteroideae</taxon>
        <taxon>Anthemideae</taxon>
        <taxon>Anthemidinae</taxon>
        <taxon>Tanacetum</taxon>
    </lineage>
</organism>
<accession>A0A6L2JTS4</accession>
<evidence type="ECO:0000313" key="3">
    <source>
        <dbReference type="EMBL" id="GEU39235.1"/>
    </source>
</evidence>